<dbReference type="GO" id="GO:0030968">
    <property type="term" value="P:endoplasmic reticulum unfolded protein response"/>
    <property type="evidence" value="ECO:0007669"/>
    <property type="project" value="TreeGrafter"/>
</dbReference>
<reference evidence="4" key="1">
    <citation type="submission" date="2022-11" db="UniProtKB">
        <authorList>
            <consortium name="WormBaseParasite"/>
        </authorList>
    </citation>
    <scope>IDENTIFICATION</scope>
</reference>
<dbReference type="PANTHER" id="PTHR13098:SF3">
    <property type="entry name" value="WOLFRAMIN"/>
    <property type="match status" value="1"/>
</dbReference>
<dbReference type="AlphaFoldDB" id="A0A915BA23"/>
<sequence>MTSAYERLDGGDHSDSSDESGSSKNIPQSRRTHSKSDWSKEAASRVYHILKCRDSRYQPEEALRLLINEIESNEQATQKELIEKVVVNVETAEALNENELSDQPLSYEDEKNVEQLDPSDEKEFIEGVSSVLGISKQYELPITGFVARYNVQRVEMLIEYLLHKVQKQWKTLVYALLPLHQIQILIFICFVQIISLNAVLKILPVFACYMSFGVMLYSTLKMFQDKSLIRHRKLWMRLLKVFARKSSSCDKDASESENQFKESQFTTTSWEPYSNYFFALLVFIISLGAAERNLPNCMLFCGISILFSLLCFVALADNTDRVAVIAMAANFISCLPPVMKKMGISAAYWHIWKPFVEYRIGNLLIETFTLC</sequence>
<feature type="transmembrane region" description="Helical" evidence="2">
    <location>
        <begin position="297"/>
        <end position="316"/>
    </location>
</feature>
<keyword evidence="2" id="KW-0812">Transmembrane</keyword>
<keyword evidence="2" id="KW-1133">Transmembrane helix</keyword>
<dbReference type="PANTHER" id="PTHR13098">
    <property type="entry name" value="WOLFRAMIN"/>
    <property type="match status" value="1"/>
</dbReference>
<proteinExistence type="predicted"/>
<dbReference type="InterPro" id="IPR026209">
    <property type="entry name" value="Wolframin_fam"/>
</dbReference>
<dbReference type="Proteomes" id="UP000887569">
    <property type="component" value="Unplaced"/>
</dbReference>
<accession>A0A915BA23</accession>
<feature type="transmembrane region" description="Helical" evidence="2">
    <location>
        <begin position="273"/>
        <end position="290"/>
    </location>
</feature>
<feature type="transmembrane region" description="Helical" evidence="2">
    <location>
        <begin position="198"/>
        <end position="220"/>
    </location>
</feature>
<evidence type="ECO:0000256" key="2">
    <source>
        <dbReference type="SAM" id="Phobius"/>
    </source>
</evidence>
<dbReference type="WBParaSite" id="PgR029_g105_t01">
    <property type="protein sequence ID" value="PgR029_g105_t01"/>
    <property type="gene ID" value="PgR029_g105"/>
</dbReference>
<feature type="compositionally biased region" description="Basic and acidic residues" evidence="1">
    <location>
        <begin position="1"/>
        <end position="16"/>
    </location>
</feature>
<evidence type="ECO:0000313" key="3">
    <source>
        <dbReference type="Proteomes" id="UP000887569"/>
    </source>
</evidence>
<organism evidence="3 4">
    <name type="scientific">Parascaris univalens</name>
    <name type="common">Nematode worm</name>
    <dbReference type="NCBI Taxonomy" id="6257"/>
    <lineage>
        <taxon>Eukaryota</taxon>
        <taxon>Metazoa</taxon>
        <taxon>Ecdysozoa</taxon>
        <taxon>Nematoda</taxon>
        <taxon>Chromadorea</taxon>
        <taxon>Rhabditida</taxon>
        <taxon>Spirurina</taxon>
        <taxon>Ascaridomorpha</taxon>
        <taxon>Ascaridoidea</taxon>
        <taxon>Ascarididae</taxon>
        <taxon>Parascaris</taxon>
    </lineage>
</organism>
<protein>
    <submittedName>
        <fullName evidence="4">Wolframin</fullName>
    </submittedName>
</protein>
<feature type="region of interest" description="Disordered" evidence="1">
    <location>
        <begin position="1"/>
        <end position="39"/>
    </location>
</feature>
<dbReference type="GO" id="GO:0005789">
    <property type="term" value="C:endoplasmic reticulum membrane"/>
    <property type="evidence" value="ECO:0007669"/>
    <property type="project" value="TreeGrafter"/>
</dbReference>
<name>A0A915BA23_PARUN</name>
<keyword evidence="2" id="KW-0472">Membrane</keyword>
<evidence type="ECO:0000256" key="1">
    <source>
        <dbReference type="SAM" id="MobiDB-lite"/>
    </source>
</evidence>
<keyword evidence="3" id="KW-1185">Reference proteome</keyword>
<evidence type="ECO:0000313" key="4">
    <source>
        <dbReference type="WBParaSite" id="PgR029_g105_t01"/>
    </source>
</evidence>
<feature type="transmembrane region" description="Helical" evidence="2">
    <location>
        <begin position="172"/>
        <end position="191"/>
    </location>
</feature>
<dbReference type="GO" id="GO:0055074">
    <property type="term" value="P:calcium ion homeostasis"/>
    <property type="evidence" value="ECO:0007669"/>
    <property type="project" value="TreeGrafter"/>
</dbReference>